<dbReference type="STRING" id="1123285.SAMN05660235_02785"/>
<dbReference type="InterPro" id="IPR010930">
    <property type="entry name" value="Flg_bb/hook_C_dom"/>
</dbReference>
<dbReference type="InterPro" id="IPR053927">
    <property type="entry name" value="FlgK_helical"/>
</dbReference>
<dbReference type="PANTHER" id="PTHR30033">
    <property type="entry name" value="FLAGELLAR HOOK-ASSOCIATED PROTEIN 1"/>
    <property type="match status" value="1"/>
</dbReference>
<dbReference type="EMBL" id="FNBU01000030">
    <property type="protein sequence ID" value="SDF79548.1"/>
    <property type="molecule type" value="Genomic_DNA"/>
</dbReference>
<evidence type="ECO:0000256" key="6">
    <source>
        <dbReference type="ARBA" id="ARBA00023143"/>
    </source>
</evidence>
<proteinExistence type="inferred from homology"/>
<keyword evidence="10" id="KW-0282">Flagellum</keyword>
<evidence type="ECO:0000256" key="3">
    <source>
        <dbReference type="ARBA" id="ARBA00009677"/>
    </source>
</evidence>
<dbReference type="PANTHER" id="PTHR30033:SF1">
    <property type="entry name" value="FLAGELLAR HOOK-ASSOCIATED PROTEIN 1"/>
    <property type="match status" value="1"/>
</dbReference>
<dbReference type="Pfam" id="PF22638">
    <property type="entry name" value="FlgK_D1"/>
    <property type="match status" value="1"/>
</dbReference>
<dbReference type="GO" id="GO:0009424">
    <property type="term" value="C:bacterial-type flagellum hook"/>
    <property type="evidence" value="ECO:0007669"/>
    <property type="project" value="UniProtKB-UniRule"/>
</dbReference>
<dbReference type="OrthoDB" id="9802553at2"/>
<keyword evidence="10" id="KW-0966">Cell projection</keyword>
<organism evidence="10 11">
    <name type="scientific">Sporolituus thermophilus DSM 23256</name>
    <dbReference type="NCBI Taxonomy" id="1123285"/>
    <lineage>
        <taxon>Bacteria</taxon>
        <taxon>Bacillati</taxon>
        <taxon>Bacillota</taxon>
        <taxon>Negativicutes</taxon>
        <taxon>Selenomonadales</taxon>
        <taxon>Sporomusaceae</taxon>
        <taxon>Sporolituus</taxon>
    </lineage>
</organism>
<evidence type="ECO:0000259" key="9">
    <source>
        <dbReference type="Pfam" id="PF22638"/>
    </source>
</evidence>
<dbReference type="InterPro" id="IPR002371">
    <property type="entry name" value="FlgK"/>
</dbReference>
<feature type="domain" description="Flagellar basal-body/hook protein C-terminal" evidence="8">
    <location>
        <begin position="450"/>
        <end position="487"/>
    </location>
</feature>
<keyword evidence="6 7" id="KW-0975">Bacterial flagellum</keyword>
<sequence length="494" mass="53378">MRSTFSGLNALTRGIYVNQTGLDTVGHNISNANTEGYSRQVASIVSTRPETVYGEYGPMQMGTGAAVESVVRARDTFLDRQFWQENSSLGYGETATEILGKIEGVFREPSEYGLQTVLNNFWQAWQTLSTNASDDGARAALQQRGVELRDAIGHAAQQLKDMVADINSVVEIKVNKVNQITSEILSLNKQIALVETGGRDHANDLRDRRDVLVDQLSTLVGVTVTEDKYGNYIVRTGNVMLVDGNVRNQLGVVSQIDADYGYEVLNVVYGGTVAPGSRFMTGGLPVELPEGNKGEIKGLLAMRDLTGVKGYLDKLATMSQFFLTDFNNLHQAGYGLADSDTGNEFFVTGGASPATKAEYLSAFTGSTIVDTAKIAARSAATLGVASGDHAVALSNLLKTVVSPTLGNATLDSFYNSFIGKLGVQSQDAKRLAENQKTLVSQIRNWRESVAGVNMDEEMTNMIRYQKGYNAAARVITTIDEMLDKLINSTGVVGR</sequence>
<dbReference type="GO" id="GO:0005576">
    <property type="term" value="C:extracellular region"/>
    <property type="evidence" value="ECO:0007669"/>
    <property type="project" value="UniProtKB-SubCell"/>
</dbReference>
<keyword evidence="10" id="KW-0969">Cilium</keyword>
<dbReference type="RefSeq" id="WP_093691870.1">
    <property type="nucleotide sequence ID" value="NZ_FNBU01000030.1"/>
</dbReference>
<dbReference type="PRINTS" id="PR01005">
    <property type="entry name" value="FLGHOOKAP1"/>
</dbReference>
<gene>
    <name evidence="7" type="primary">flgK</name>
    <name evidence="10" type="ORF">SAMN05660235_02785</name>
</gene>
<feature type="domain" description="Flagellar hook-associated protein FlgK helical" evidence="9">
    <location>
        <begin position="100"/>
        <end position="346"/>
    </location>
</feature>
<keyword evidence="11" id="KW-1185">Reference proteome</keyword>
<reference evidence="11" key="1">
    <citation type="submission" date="2016-10" db="EMBL/GenBank/DDBJ databases">
        <authorList>
            <person name="Varghese N."/>
            <person name="Submissions S."/>
        </authorList>
    </citation>
    <scope>NUCLEOTIDE SEQUENCE [LARGE SCALE GENOMIC DNA]</scope>
    <source>
        <strain evidence="11">DSM 23256</strain>
    </source>
</reference>
<evidence type="ECO:0000259" key="8">
    <source>
        <dbReference type="Pfam" id="PF06429"/>
    </source>
</evidence>
<evidence type="ECO:0000256" key="7">
    <source>
        <dbReference type="RuleBase" id="RU362065"/>
    </source>
</evidence>
<evidence type="ECO:0000256" key="4">
    <source>
        <dbReference type="ARBA" id="ARBA00016244"/>
    </source>
</evidence>
<comment type="subcellular location">
    <subcellularLocation>
        <location evidence="1 7">Bacterial flagellum</location>
    </subcellularLocation>
    <subcellularLocation>
        <location evidence="2 7">Secreted</location>
    </subcellularLocation>
</comment>
<evidence type="ECO:0000256" key="2">
    <source>
        <dbReference type="ARBA" id="ARBA00004613"/>
    </source>
</evidence>
<keyword evidence="5 7" id="KW-0964">Secreted</keyword>
<name>A0A1G7NZP9_9FIRM</name>
<evidence type="ECO:0000256" key="1">
    <source>
        <dbReference type="ARBA" id="ARBA00004365"/>
    </source>
</evidence>
<accession>A0A1G7NZP9</accession>
<evidence type="ECO:0000313" key="10">
    <source>
        <dbReference type="EMBL" id="SDF79548.1"/>
    </source>
</evidence>
<protein>
    <recommendedName>
        <fullName evidence="4 7">Flagellar hook-associated protein 1</fullName>
        <shortName evidence="7">HAP1</shortName>
    </recommendedName>
</protein>
<dbReference type="GO" id="GO:0005198">
    <property type="term" value="F:structural molecule activity"/>
    <property type="evidence" value="ECO:0007669"/>
    <property type="project" value="UniProtKB-UniRule"/>
</dbReference>
<dbReference type="GO" id="GO:0044780">
    <property type="term" value="P:bacterial-type flagellum assembly"/>
    <property type="evidence" value="ECO:0007669"/>
    <property type="project" value="InterPro"/>
</dbReference>
<dbReference type="AlphaFoldDB" id="A0A1G7NZP9"/>
<dbReference type="NCBIfam" id="TIGR02492">
    <property type="entry name" value="flgK_ends"/>
    <property type="match status" value="1"/>
</dbReference>
<evidence type="ECO:0000313" key="11">
    <source>
        <dbReference type="Proteomes" id="UP000243333"/>
    </source>
</evidence>
<comment type="similarity">
    <text evidence="3 7">Belongs to the flagella basal body rod proteins family.</text>
</comment>
<dbReference type="SUPFAM" id="SSF64518">
    <property type="entry name" value="Phase 1 flagellin"/>
    <property type="match status" value="1"/>
</dbReference>
<evidence type="ECO:0000256" key="5">
    <source>
        <dbReference type="ARBA" id="ARBA00022525"/>
    </source>
</evidence>
<dbReference type="Proteomes" id="UP000243333">
    <property type="component" value="Unassembled WGS sequence"/>
</dbReference>
<dbReference type="Pfam" id="PF06429">
    <property type="entry name" value="Flg_bbr_C"/>
    <property type="match status" value="1"/>
</dbReference>